<protein>
    <submittedName>
        <fullName evidence="1">Uncharacterized protein</fullName>
    </submittedName>
</protein>
<dbReference type="Proteomes" id="UP000076442">
    <property type="component" value="Unassembled WGS sequence"/>
</dbReference>
<sequence>MAIVNERTHSQLLQDKSQPHQCLTEADALSANAVLADRKNRFLKGVFSRKIVKLCHKGCPFLHQFDYDAL</sequence>
<gene>
    <name evidence="1" type="ORF">B4122_2938</name>
</gene>
<dbReference type="EMBL" id="LJZV01000014">
    <property type="protein sequence ID" value="KZD90859.1"/>
    <property type="molecule type" value="Genomic_DNA"/>
</dbReference>
<comment type="caution">
    <text evidence="1">The sequence shown here is derived from an EMBL/GenBank/DDBJ whole genome shotgun (WGS) entry which is preliminary data.</text>
</comment>
<organism evidence="1 2">
    <name type="scientific">Bacillus subtilis</name>
    <dbReference type="NCBI Taxonomy" id="1423"/>
    <lineage>
        <taxon>Bacteria</taxon>
        <taxon>Bacillati</taxon>
        <taxon>Bacillota</taxon>
        <taxon>Bacilli</taxon>
        <taxon>Bacillales</taxon>
        <taxon>Bacillaceae</taxon>
        <taxon>Bacillus</taxon>
    </lineage>
</organism>
<evidence type="ECO:0000313" key="1">
    <source>
        <dbReference type="EMBL" id="KZD90859.1"/>
    </source>
</evidence>
<proteinExistence type="predicted"/>
<evidence type="ECO:0000313" key="2">
    <source>
        <dbReference type="Proteomes" id="UP000076442"/>
    </source>
</evidence>
<dbReference type="RefSeq" id="WP_003233756.1">
    <property type="nucleotide sequence ID" value="NZ_CAJNPS010000005.1"/>
</dbReference>
<dbReference type="AlphaFoldDB" id="A0AAP1E3C7"/>
<name>A0AAP1E3C7_BACIU</name>
<reference evidence="1 2" key="1">
    <citation type="submission" date="2015-09" db="EMBL/GenBank/DDBJ databases">
        <title>Spore heat resistance.</title>
        <authorList>
            <person name="Boekhorst J."/>
            <person name="Berendsen E.M."/>
            <person name="Wells-Bennik M.H."/>
            <person name="Kuipers O.P."/>
        </authorList>
    </citation>
    <scope>NUCLEOTIDE SEQUENCE [LARGE SCALE GENOMIC DNA]</scope>
    <source>
        <strain evidence="1 2">B4122</strain>
    </source>
</reference>
<accession>A0AAP1E3C7</accession>